<dbReference type="GO" id="GO:0007018">
    <property type="term" value="P:microtubule-based movement"/>
    <property type="evidence" value="ECO:0007669"/>
    <property type="project" value="TreeGrafter"/>
</dbReference>
<organism evidence="3 4">
    <name type="scientific">Dreissena polymorpha</name>
    <name type="common">Zebra mussel</name>
    <name type="synonym">Mytilus polymorpha</name>
    <dbReference type="NCBI Taxonomy" id="45954"/>
    <lineage>
        <taxon>Eukaryota</taxon>
        <taxon>Metazoa</taxon>
        <taxon>Spiralia</taxon>
        <taxon>Lophotrochozoa</taxon>
        <taxon>Mollusca</taxon>
        <taxon>Bivalvia</taxon>
        <taxon>Autobranchia</taxon>
        <taxon>Heteroconchia</taxon>
        <taxon>Euheterodonta</taxon>
        <taxon>Imparidentia</taxon>
        <taxon>Neoheterodontei</taxon>
        <taxon>Myida</taxon>
        <taxon>Dreissenoidea</taxon>
        <taxon>Dreissenidae</taxon>
        <taxon>Dreissena</taxon>
    </lineage>
</organism>
<name>A0A9D4L171_DREPO</name>
<sequence length="184" mass="21175">MLKQRLDSVAGLPPTSAATSETDETEVMPFPGRLRKSIATGSMTLTRRHLKRMSIREPTYRIETNLQNKEPTYRMEPKRLFKHAPIERVIKETLERQLTGARYDPKKGALWAKTMSEDIKHQVKKLGYDRYKIVCVITLCQKSEQTAICSSRCQWDAKTDTYASFSFSNESLICNATVYGIYKE</sequence>
<dbReference type="InterPro" id="IPR038586">
    <property type="entry name" value="Tctex-1-like_sf"/>
</dbReference>
<dbReference type="Gene3D" id="3.30.1140.40">
    <property type="entry name" value="Tctex-1"/>
    <property type="match status" value="1"/>
</dbReference>
<dbReference type="InterPro" id="IPR005334">
    <property type="entry name" value="Tctex-1-like"/>
</dbReference>
<comment type="caution">
    <text evidence="3">The sequence shown here is derived from an EMBL/GenBank/DDBJ whole genome shotgun (WGS) entry which is preliminary data.</text>
</comment>
<dbReference type="CDD" id="cd21451">
    <property type="entry name" value="DLC-like_TCTEX1D"/>
    <property type="match status" value="1"/>
</dbReference>
<comment type="similarity">
    <text evidence="1">Belongs to the dynein light chain Tctex-type family.</text>
</comment>
<evidence type="ECO:0000256" key="1">
    <source>
        <dbReference type="ARBA" id="ARBA00005361"/>
    </source>
</evidence>
<dbReference type="EMBL" id="JAIWYP010000003">
    <property type="protein sequence ID" value="KAH3848591.1"/>
    <property type="molecule type" value="Genomic_DNA"/>
</dbReference>
<dbReference type="GO" id="GO:0045505">
    <property type="term" value="F:dynein intermediate chain binding"/>
    <property type="evidence" value="ECO:0007669"/>
    <property type="project" value="TreeGrafter"/>
</dbReference>
<dbReference type="PANTHER" id="PTHR21255">
    <property type="entry name" value="T-COMPLEX-ASSOCIATED-TESTIS-EXPRESSED 1/ DYNEIN LIGHT CHAIN"/>
    <property type="match status" value="1"/>
</dbReference>
<dbReference type="GO" id="GO:0005737">
    <property type="term" value="C:cytoplasm"/>
    <property type="evidence" value="ECO:0007669"/>
    <property type="project" value="TreeGrafter"/>
</dbReference>
<reference evidence="3" key="2">
    <citation type="submission" date="2020-11" db="EMBL/GenBank/DDBJ databases">
        <authorList>
            <person name="McCartney M.A."/>
            <person name="Auch B."/>
            <person name="Kono T."/>
            <person name="Mallez S."/>
            <person name="Becker A."/>
            <person name="Gohl D.M."/>
            <person name="Silverstein K.A.T."/>
            <person name="Koren S."/>
            <person name="Bechman K.B."/>
            <person name="Herman A."/>
            <person name="Abrahante J.E."/>
            <person name="Garbe J."/>
        </authorList>
    </citation>
    <scope>NUCLEOTIDE SEQUENCE</scope>
    <source>
        <strain evidence="3">Duluth1</strain>
        <tissue evidence="3">Whole animal</tissue>
    </source>
</reference>
<dbReference type="OrthoDB" id="10260741at2759"/>
<dbReference type="Pfam" id="PF03645">
    <property type="entry name" value="Tctex-1"/>
    <property type="match status" value="1"/>
</dbReference>
<evidence type="ECO:0000313" key="3">
    <source>
        <dbReference type="EMBL" id="KAH3848591.1"/>
    </source>
</evidence>
<keyword evidence="4" id="KW-1185">Reference proteome</keyword>
<evidence type="ECO:0000313" key="4">
    <source>
        <dbReference type="Proteomes" id="UP000828390"/>
    </source>
</evidence>
<reference evidence="3" key="1">
    <citation type="journal article" date="2019" name="bioRxiv">
        <title>The Genome of the Zebra Mussel, Dreissena polymorpha: A Resource for Invasive Species Research.</title>
        <authorList>
            <person name="McCartney M.A."/>
            <person name="Auch B."/>
            <person name="Kono T."/>
            <person name="Mallez S."/>
            <person name="Zhang Y."/>
            <person name="Obille A."/>
            <person name="Becker A."/>
            <person name="Abrahante J.E."/>
            <person name="Garbe J."/>
            <person name="Badalamenti J.P."/>
            <person name="Herman A."/>
            <person name="Mangelson H."/>
            <person name="Liachko I."/>
            <person name="Sullivan S."/>
            <person name="Sone E.D."/>
            <person name="Koren S."/>
            <person name="Silverstein K.A.T."/>
            <person name="Beckman K.B."/>
            <person name="Gohl D.M."/>
        </authorList>
    </citation>
    <scope>NUCLEOTIDE SEQUENCE</scope>
    <source>
        <strain evidence="3">Duluth1</strain>
        <tissue evidence="3">Whole animal</tissue>
    </source>
</reference>
<accession>A0A9D4L171</accession>
<dbReference type="GO" id="GO:0005868">
    <property type="term" value="C:cytoplasmic dynein complex"/>
    <property type="evidence" value="ECO:0007669"/>
    <property type="project" value="TreeGrafter"/>
</dbReference>
<gene>
    <name evidence="3" type="ORF">DPMN_090970</name>
</gene>
<dbReference type="AlphaFoldDB" id="A0A9D4L171"/>
<dbReference type="PANTHER" id="PTHR21255:SF65">
    <property type="entry name" value="TCTEX1 DOMAIN-CONTAINING PROTEIN 2"/>
    <property type="match status" value="1"/>
</dbReference>
<feature type="region of interest" description="Disordered" evidence="2">
    <location>
        <begin position="1"/>
        <end position="26"/>
    </location>
</feature>
<proteinExistence type="inferred from homology"/>
<protein>
    <submittedName>
        <fullName evidence="3">Uncharacterized protein</fullName>
    </submittedName>
</protein>
<evidence type="ECO:0000256" key="2">
    <source>
        <dbReference type="SAM" id="MobiDB-lite"/>
    </source>
</evidence>
<dbReference type="Proteomes" id="UP000828390">
    <property type="component" value="Unassembled WGS sequence"/>
</dbReference>